<evidence type="ECO:0000313" key="3">
    <source>
        <dbReference type="EMBL" id="KNE20893.1"/>
    </source>
</evidence>
<feature type="domain" description="Replication initiation protein-like C-terminal" evidence="1">
    <location>
        <begin position="118"/>
        <end position="311"/>
    </location>
</feature>
<dbReference type="InterPro" id="IPR003491">
    <property type="entry name" value="REP-like_C"/>
</dbReference>
<feature type="domain" description="Rolling Circle replication initiation protein N-terminal" evidence="2">
    <location>
        <begin position="23"/>
        <end position="111"/>
    </location>
</feature>
<accession>A0A0L0QRS6</accession>
<keyword evidence="4" id="KW-1185">Reference proteome</keyword>
<proteinExistence type="predicted"/>
<reference evidence="4" key="1">
    <citation type="submission" date="2015-07" db="EMBL/GenBank/DDBJ databases">
        <title>Fjat-10053 dsm26.</title>
        <authorList>
            <person name="Liu B."/>
            <person name="Wang J."/>
            <person name="Zhu Y."/>
            <person name="Liu G."/>
            <person name="Chen Q."/>
            <person name="Chen Z."/>
            <person name="Lan J."/>
            <person name="Che J."/>
            <person name="Ge C."/>
            <person name="Shi H."/>
            <person name="Pan Z."/>
            <person name="Liu X."/>
        </authorList>
    </citation>
    <scope>NUCLEOTIDE SEQUENCE [LARGE SCALE GENOMIC DNA]</scope>
    <source>
        <strain evidence="4">DSM 26</strain>
    </source>
</reference>
<sequence length="345" mass="40862">MKPPYSNRGVQNTKNEENPLVSMIDYLRVSFKTHNVDLILEKVLHLKKEYMEHKESGFYGYVGTYQLDNIKVLYSHGSDVRGTLIELSGQGCRQFETFLKARKVTWFDFFRDCKKNGGKFPRLDISIDDKKTYFEIPMLFDKIRNGEAISRFKKTDYNGSLSMEDGEQGGTTLYFGSKKHSEVYFCFYQKNYEQSEKYGIPLEELGDWNRYELRFKDDRANAVVSELIKSESMLPVAKGIIKNYLRFVDKDNDLNRGRWKTSHFWEVFLGDVERLKIFTKPQEDFYQKSRNWYMNQAARTRKMIKLVEDTKGISDLEDFEEELELNEKQEHMMLVYLAQPEEMIV</sequence>
<name>A0A0L0QRS6_VIRPA</name>
<evidence type="ECO:0000259" key="1">
    <source>
        <dbReference type="Pfam" id="PF02486"/>
    </source>
</evidence>
<dbReference type="Proteomes" id="UP000036780">
    <property type="component" value="Unassembled WGS sequence"/>
</dbReference>
<evidence type="ECO:0000259" key="2">
    <source>
        <dbReference type="Pfam" id="PF18106"/>
    </source>
</evidence>
<dbReference type="AlphaFoldDB" id="A0A0L0QRS6"/>
<evidence type="ECO:0000313" key="4">
    <source>
        <dbReference type="Proteomes" id="UP000036780"/>
    </source>
</evidence>
<dbReference type="InterPro" id="IPR040819">
    <property type="entry name" value="Rol_Rep_N"/>
</dbReference>
<dbReference type="EMBL" id="LGTO01000007">
    <property type="protein sequence ID" value="KNE20893.1"/>
    <property type="molecule type" value="Genomic_DNA"/>
</dbReference>
<protein>
    <submittedName>
        <fullName evidence="3">DNA polymerase</fullName>
    </submittedName>
</protein>
<comment type="caution">
    <text evidence="3">The sequence shown here is derived from an EMBL/GenBank/DDBJ whole genome shotgun (WGS) entry which is preliminary data.</text>
</comment>
<dbReference type="Pfam" id="PF18106">
    <property type="entry name" value="Rol_Rep_N"/>
    <property type="match status" value="1"/>
</dbReference>
<dbReference type="Pfam" id="PF02486">
    <property type="entry name" value="Rep_trans"/>
    <property type="match status" value="1"/>
</dbReference>
<dbReference type="PATRIC" id="fig|1473.5.peg.994"/>
<organism evidence="3 4">
    <name type="scientific">Virgibacillus pantothenticus</name>
    <dbReference type="NCBI Taxonomy" id="1473"/>
    <lineage>
        <taxon>Bacteria</taxon>
        <taxon>Bacillati</taxon>
        <taxon>Bacillota</taxon>
        <taxon>Bacilli</taxon>
        <taxon>Bacillales</taxon>
        <taxon>Bacillaceae</taxon>
        <taxon>Virgibacillus</taxon>
    </lineage>
</organism>
<gene>
    <name evidence="3" type="ORF">AFK71_12155</name>
</gene>